<gene>
    <name evidence="2" type="ORF">M947_02225</name>
</gene>
<dbReference type="STRING" id="1172190.M947_02225"/>
<dbReference type="OrthoDB" id="5372287at2"/>
<accession>T0JRJ6</accession>
<organism evidence="2 3">
    <name type="scientific">Sulfurimonas hongkongensis</name>
    <dbReference type="NCBI Taxonomy" id="1172190"/>
    <lineage>
        <taxon>Bacteria</taxon>
        <taxon>Pseudomonadati</taxon>
        <taxon>Campylobacterota</taxon>
        <taxon>Epsilonproteobacteria</taxon>
        <taxon>Campylobacterales</taxon>
        <taxon>Sulfurimonadaceae</taxon>
        <taxon>Sulfurimonas</taxon>
    </lineage>
</organism>
<proteinExistence type="predicted"/>
<name>T0JRJ6_9BACT</name>
<dbReference type="Proteomes" id="UP000015520">
    <property type="component" value="Unassembled WGS sequence"/>
</dbReference>
<dbReference type="EMBL" id="AUPZ01000002">
    <property type="protein sequence ID" value="EQB40646.1"/>
    <property type="molecule type" value="Genomic_DNA"/>
</dbReference>
<protein>
    <submittedName>
        <fullName evidence="2">Uncharacterized protein</fullName>
    </submittedName>
</protein>
<keyword evidence="1" id="KW-0812">Transmembrane</keyword>
<dbReference type="PATRIC" id="fig|1172190.3.peg.436"/>
<keyword evidence="3" id="KW-1185">Reference proteome</keyword>
<feature type="transmembrane region" description="Helical" evidence="1">
    <location>
        <begin position="336"/>
        <end position="357"/>
    </location>
</feature>
<keyword evidence="1" id="KW-1133">Transmembrane helix</keyword>
<dbReference type="eggNOG" id="COG4972">
    <property type="taxonomic scope" value="Bacteria"/>
</dbReference>
<comment type="caution">
    <text evidence="2">The sequence shown here is derived from an EMBL/GenBank/DDBJ whole genome shotgun (WGS) entry which is preliminary data.</text>
</comment>
<keyword evidence="1" id="KW-0472">Membrane</keyword>
<dbReference type="RefSeq" id="WP_021286726.1">
    <property type="nucleotide sequence ID" value="NZ_AUPZ01000002.1"/>
</dbReference>
<evidence type="ECO:0000256" key="1">
    <source>
        <dbReference type="SAM" id="Phobius"/>
    </source>
</evidence>
<dbReference type="AlphaFoldDB" id="T0JRJ6"/>
<sequence>MKKKTKHSFSSVISVNPYNESYFSGASSFLSQNNSPKYAKDQYAISYLNTKSFITSQISISKNISDEDLYDAINSKVYDELALDQAVSYKIQFIETFNSLDENDRNFHVFIVDPLEIEETFANVVSKIKYIDTIIPSPLLLKSLYEKEIVESNGVNAFIYFQENDASITIYNEQEFLYTKSINFSFLQMYERFCELYGERVLYEDFMDFLSNHNLKDTLSDYKDYFIKLYKEIFANISDILTYVKRAYELKKIEHIYIDSQVQTITKLDEMSEVELGVESSSYEFDYGLKSDNIYIDQLHSLMHIYATLPKEHKYNCNFTPYHRPPEFMQRESGKLVILSVASFIIAFLYPFTYWTLTYAQNLQYELLKAEYAELHNIKITREAIIKNKEADKAKVFALLKKQKDNYAEKKATLVKIHDVKVNYPMKAKLLSMFTKDLNKFRIKVDSITYKEDEDKNKKIFTLNLISKKDKKITQMVEYLTKVYEGKYDFFLRRIELKNDPNQYFSELKVVIL</sequence>
<evidence type="ECO:0000313" key="3">
    <source>
        <dbReference type="Proteomes" id="UP000015520"/>
    </source>
</evidence>
<reference evidence="2 3" key="1">
    <citation type="submission" date="2013-07" db="EMBL/GenBank/DDBJ databases">
        <title>Sulfurimonas hongkongensis AST-10 Genome Sequencing.</title>
        <authorList>
            <person name="Cai L."/>
            <person name="Zhang T."/>
        </authorList>
    </citation>
    <scope>NUCLEOTIDE SEQUENCE [LARGE SCALE GENOMIC DNA]</scope>
    <source>
        <strain evidence="2 3">AST-10</strain>
    </source>
</reference>
<evidence type="ECO:0000313" key="2">
    <source>
        <dbReference type="EMBL" id="EQB40646.1"/>
    </source>
</evidence>